<protein>
    <submittedName>
        <fullName evidence="2">Uncharacterized protein</fullName>
    </submittedName>
</protein>
<dbReference type="AlphaFoldDB" id="A0A3N4KEP1"/>
<gene>
    <name evidence="2" type="ORF">P167DRAFT_577660</name>
</gene>
<reference evidence="2 3" key="1">
    <citation type="journal article" date="2018" name="Nat. Ecol. Evol.">
        <title>Pezizomycetes genomes reveal the molecular basis of ectomycorrhizal truffle lifestyle.</title>
        <authorList>
            <person name="Murat C."/>
            <person name="Payen T."/>
            <person name="Noel B."/>
            <person name="Kuo A."/>
            <person name="Morin E."/>
            <person name="Chen J."/>
            <person name="Kohler A."/>
            <person name="Krizsan K."/>
            <person name="Balestrini R."/>
            <person name="Da Silva C."/>
            <person name="Montanini B."/>
            <person name="Hainaut M."/>
            <person name="Levati E."/>
            <person name="Barry K.W."/>
            <person name="Belfiori B."/>
            <person name="Cichocki N."/>
            <person name="Clum A."/>
            <person name="Dockter R.B."/>
            <person name="Fauchery L."/>
            <person name="Guy J."/>
            <person name="Iotti M."/>
            <person name="Le Tacon F."/>
            <person name="Lindquist E.A."/>
            <person name="Lipzen A."/>
            <person name="Malagnac F."/>
            <person name="Mello A."/>
            <person name="Molinier V."/>
            <person name="Miyauchi S."/>
            <person name="Poulain J."/>
            <person name="Riccioni C."/>
            <person name="Rubini A."/>
            <person name="Sitrit Y."/>
            <person name="Splivallo R."/>
            <person name="Traeger S."/>
            <person name="Wang M."/>
            <person name="Zifcakova L."/>
            <person name="Wipf D."/>
            <person name="Zambonelli A."/>
            <person name="Paolocci F."/>
            <person name="Nowrousian M."/>
            <person name="Ottonello S."/>
            <person name="Baldrian P."/>
            <person name="Spatafora J.W."/>
            <person name="Henrissat B."/>
            <person name="Nagy L.G."/>
            <person name="Aury J.M."/>
            <person name="Wincker P."/>
            <person name="Grigoriev I.V."/>
            <person name="Bonfante P."/>
            <person name="Martin F.M."/>
        </authorList>
    </citation>
    <scope>NUCLEOTIDE SEQUENCE [LARGE SCALE GENOMIC DNA]</scope>
    <source>
        <strain evidence="2 3">CCBAS932</strain>
    </source>
</reference>
<evidence type="ECO:0000313" key="2">
    <source>
        <dbReference type="EMBL" id="RPB09006.1"/>
    </source>
</evidence>
<feature type="compositionally biased region" description="Basic and acidic residues" evidence="1">
    <location>
        <begin position="421"/>
        <end position="438"/>
    </location>
</feature>
<feature type="compositionally biased region" description="Basic and acidic residues" evidence="1">
    <location>
        <begin position="63"/>
        <end position="214"/>
    </location>
</feature>
<feature type="compositionally biased region" description="Basic and acidic residues" evidence="1">
    <location>
        <begin position="393"/>
        <end position="403"/>
    </location>
</feature>
<sequence>MLTTAIPRRTLTTTTAARSQTRSFNFLPFCNYYPRPRRLSDAERLLVLLQRQRMAMRWRKVPRRAEGVVEARGETGEKVEKGSGKEKEKEKEKQEKEKERREKERREKEKAEKEKAKAEKEKEKAEKERKEKEREKAEKERKEKEKAEKERAEKEKAEKERKEKEKAEKEKAEKEKKEKEKEKEREKERKEKEKKEKKGKEKEEKEKAKEKESKPSSAKDSSPIDLPVKGTTKANTSEILAKIIKEQTDQLQKMTPPPLPEKPTGRKEVTTPAPDQATAEVAKPKSQASSVAQDTKVDDLTKVAKETPSSSPTSTKTDNITTSPTTGTIPATAVPKNEQATVTPPIRKYLFRSVSPTPGKDPKEAQESPDADIDHLLPSDIRAAAGIPVNAESKAEPKDEKAKQPTTTTTQADTNIPPQKKPRESPEELRKRMRRIADSLDLGPIEKFIPSKDHQDHHDYEWSGTENVSTEDVLKHPSPPATEPLPKPTPPTSGPTPLIEPVVPIMP</sequence>
<dbReference type="InParanoid" id="A0A3N4KEP1"/>
<accession>A0A3N4KEP1</accession>
<evidence type="ECO:0000313" key="3">
    <source>
        <dbReference type="Proteomes" id="UP000277580"/>
    </source>
</evidence>
<evidence type="ECO:0000256" key="1">
    <source>
        <dbReference type="SAM" id="MobiDB-lite"/>
    </source>
</evidence>
<feature type="compositionally biased region" description="Pro residues" evidence="1">
    <location>
        <begin position="477"/>
        <end position="494"/>
    </location>
</feature>
<feature type="region of interest" description="Disordered" evidence="1">
    <location>
        <begin position="63"/>
        <end position="507"/>
    </location>
</feature>
<keyword evidence="3" id="KW-1185">Reference proteome</keyword>
<proteinExistence type="predicted"/>
<feature type="compositionally biased region" description="Low complexity" evidence="1">
    <location>
        <begin position="307"/>
        <end position="333"/>
    </location>
</feature>
<name>A0A3N4KEP1_9PEZI</name>
<feature type="compositionally biased region" description="Basic and acidic residues" evidence="1">
    <location>
        <begin position="360"/>
        <end position="377"/>
    </location>
</feature>
<organism evidence="2 3">
    <name type="scientific">Morchella conica CCBAS932</name>
    <dbReference type="NCBI Taxonomy" id="1392247"/>
    <lineage>
        <taxon>Eukaryota</taxon>
        <taxon>Fungi</taxon>
        <taxon>Dikarya</taxon>
        <taxon>Ascomycota</taxon>
        <taxon>Pezizomycotina</taxon>
        <taxon>Pezizomycetes</taxon>
        <taxon>Pezizales</taxon>
        <taxon>Morchellaceae</taxon>
        <taxon>Morchella</taxon>
    </lineage>
</organism>
<dbReference type="Proteomes" id="UP000277580">
    <property type="component" value="Unassembled WGS sequence"/>
</dbReference>
<dbReference type="STRING" id="1392247.A0A3N4KEP1"/>
<feature type="compositionally biased region" description="Basic and acidic residues" evidence="1">
    <location>
        <begin position="449"/>
        <end position="461"/>
    </location>
</feature>
<feature type="non-terminal residue" evidence="2">
    <location>
        <position position="507"/>
    </location>
</feature>
<dbReference type="EMBL" id="ML119156">
    <property type="protein sequence ID" value="RPB09006.1"/>
    <property type="molecule type" value="Genomic_DNA"/>
</dbReference>
<feature type="compositionally biased region" description="Basic and acidic residues" evidence="1">
    <location>
        <begin position="295"/>
        <end position="305"/>
    </location>
</feature>